<gene>
    <name evidence="3" type="ORF">QRB35_16590</name>
</gene>
<name>A0ABT7P2W9_MYCIT</name>
<dbReference type="GeneID" id="45454801"/>
<dbReference type="EMBL" id="JASZZX010000015">
    <property type="protein sequence ID" value="MDM3927628.1"/>
    <property type="molecule type" value="Genomic_DNA"/>
</dbReference>
<reference evidence="3 4" key="2">
    <citation type="submission" date="2023-06" db="EMBL/GenBank/DDBJ databases">
        <title>Itaconate inhibition of nontuberculous mycobacteria.</title>
        <authorList>
            <person name="Breen P."/>
            <person name="Zimbric M."/>
            <person name="Caverly L."/>
        </authorList>
    </citation>
    <scope>NUCLEOTIDE SEQUENCE [LARGE SCALE GENOMIC DNA]</scope>
    <source>
        <strain evidence="3 4">FLAC1071</strain>
    </source>
</reference>
<evidence type="ECO:0000259" key="2">
    <source>
        <dbReference type="Pfam" id="PF05305"/>
    </source>
</evidence>
<dbReference type="InterPro" id="IPR007969">
    <property type="entry name" value="DUF732"/>
</dbReference>
<evidence type="ECO:0000313" key="4">
    <source>
        <dbReference type="Proteomes" id="UP001529272"/>
    </source>
</evidence>
<sequence>MMTRLLALLSAFATIGLAAPAHADPGPEPGADDGGFIAALRQAGFSFDTPGSAVAAGRAVCSCLDNGEPGLEVVHDVKTRNPGMDMEMASNFAVLSAKFYCPNQLSKA</sequence>
<feature type="signal peptide" evidence="1">
    <location>
        <begin position="1"/>
        <end position="23"/>
    </location>
</feature>
<keyword evidence="1" id="KW-0732">Signal</keyword>
<comment type="caution">
    <text evidence="3">The sequence shown here is derived from an EMBL/GenBank/DDBJ whole genome shotgun (WGS) entry which is preliminary data.</text>
</comment>
<evidence type="ECO:0000313" key="3">
    <source>
        <dbReference type="EMBL" id="MDM3927628.1"/>
    </source>
</evidence>
<keyword evidence="4" id="KW-1185">Reference proteome</keyword>
<feature type="chain" id="PRO_5045802230" evidence="1">
    <location>
        <begin position="24"/>
        <end position="108"/>
    </location>
</feature>
<accession>A0ABT7P2W9</accession>
<dbReference type="RefSeq" id="WP_014384769.1">
    <property type="nucleotide sequence ID" value="NZ_CP015267.1"/>
</dbReference>
<feature type="domain" description="DUF732" evidence="2">
    <location>
        <begin position="32"/>
        <end position="103"/>
    </location>
</feature>
<proteinExistence type="predicted"/>
<protein>
    <submittedName>
        <fullName evidence="3">DUF732 domain-containing protein</fullName>
    </submittedName>
</protein>
<dbReference type="Pfam" id="PF05305">
    <property type="entry name" value="DUF732"/>
    <property type="match status" value="1"/>
</dbReference>
<organism evidence="3 4">
    <name type="scientific">Mycobacterium intracellulare subsp. chimaera</name>
    <dbReference type="NCBI Taxonomy" id="222805"/>
    <lineage>
        <taxon>Bacteria</taxon>
        <taxon>Bacillati</taxon>
        <taxon>Actinomycetota</taxon>
        <taxon>Actinomycetes</taxon>
        <taxon>Mycobacteriales</taxon>
        <taxon>Mycobacteriaceae</taxon>
        <taxon>Mycobacterium</taxon>
        <taxon>Mycobacterium avium complex (MAC)</taxon>
    </lineage>
</organism>
<evidence type="ECO:0000256" key="1">
    <source>
        <dbReference type="SAM" id="SignalP"/>
    </source>
</evidence>
<dbReference type="Proteomes" id="UP001529272">
    <property type="component" value="Unassembled WGS sequence"/>
</dbReference>
<reference evidence="4" key="1">
    <citation type="submission" date="2023-06" db="EMBL/GenBank/DDBJ databases">
        <title>Itaconate inhibition of nontuberculous mycobacteria.</title>
        <authorList>
            <person name="Spilker T."/>
        </authorList>
    </citation>
    <scope>NUCLEOTIDE SEQUENCE [LARGE SCALE GENOMIC DNA]</scope>
    <source>
        <strain evidence="4">FLAC1071</strain>
    </source>
</reference>